<evidence type="ECO:0000256" key="2">
    <source>
        <dbReference type="ARBA" id="ARBA00022630"/>
    </source>
</evidence>
<dbReference type="InterPro" id="IPR022890">
    <property type="entry name" value="Fd--NADP_Rdtase_type_2"/>
</dbReference>
<dbReference type="GO" id="GO:0050661">
    <property type="term" value="F:NADP binding"/>
    <property type="evidence" value="ECO:0007669"/>
    <property type="project" value="UniProtKB-UniRule"/>
</dbReference>
<evidence type="ECO:0000256" key="5">
    <source>
        <dbReference type="ARBA" id="ARBA00023002"/>
    </source>
</evidence>
<feature type="domain" description="FAD/NAD(P)-binding" evidence="7">
    <location>
        <begin position="6"/>
        <end position="292"/>
    </location>
</feature>
<comment type="cofactor">
    <cofactor evidence="6">
        <name>FAD</name>
        <dbReference type="ChEBI" id="CHEBI:57692"/>
    </cofactor>
    <text evidence="6">Binds 1 FAD per subunit.</text>
</comment>
<feature type="binding site" evidence="6">
    <location>
        <position position="35"/>
    </location>
    <ligand>
        <name>FAD</name>
        <dbReference type="ChEBI" id="CHEBI:57692"/>
    </ligand>
</feature>
<evidence type="ECO:0000256" key="4">
    <source>
        <dbReference type="ARBA" id="ARBA00022857"/>
    </source>
</evidence>
<keyword evidence="4 6" id="KW-0521">NADP</keyword>
<feature type="binding site" evidence="6">
    <location>
        <position position="88"/>
    </location>
    <ligand>
        <name>FAD</name>
        <dbReference type="ChEBI" id="CHEBI:57692"/>
    </ligand>
</feature>
<dbReference type="InterPro" id="IPR023753">
    <property type="entry name" value="FAD/NAD-binding_dom"/>
</dbReference>
<dbReference type="InterPro" id="IPR050097">
    <property type="entry name" value="Ferredoxin-NADP_redctase_2"/>
</dbReference>
<dbReference type="GO" id="GO:0050660">
    <property type="term" value="F:flavin adenine dinucleotide binding"/>
    <property type="evidence" value="ECO:0007669"/>
    <property type="project" value="UniProtKB-UniRule"/>
</dbReference>
<comment type="catalytic activity">
    <reaction evidence="6">
        <text>2 reduced [2Fe-2S]-[ferredoxin] + NADP(+) + H(+) = 2 oxidized [2Fe-2S]-[ferredoxin] + NADPH</text>
        <dbReference type="Rhea" id="RHEA:20125"/>
        <dbReference type="Rhea" id="RHEA-COMP:10000"/>
        <dbReference type="Rhea" id="RHEA-COMP:10001"/>
        <dbReference type="ChEBI" id="CHEBI:15378"/>
        <dbReference type="ChEBI" id="CHEBI:33737"/>
        <dbReference type="ChEBI" id="CHEBI:33738"/>
        <dbReference type="ChEBI" id="CHEBI:57783"/>
        <dbReference type="ChEBI" id="CHEBI:58349"/>
        <dbReference type="EC" id="1.18.1.2"/>
    </reaction>
</comment>
<evidence type="ECO:0000256" key="1">
    <source>
        <dbReference type="ARBA" id="ARBA00011738"/>
    </source>
</evidence>
<proteinExistence type="inferred from homology"/>
<feature type="binding site" evidence="6">
    <location>
        <position position="48"/>
    </location>
    <ligand>
        <name>FAD</name>
        <dbReference type="ChEBI" id="CHEBI:57692"/>
    </ligand>
</feature>
<evidence type="ECO:0000259" key="7">
    <source>
        <dbReference type="Pfam" id="PF07992"/>
    </source>
</evidence>
<dbReference type="Gene3D" id="3.50.50.60">
    <property type="entry name" value="FAD/NAD(P)-binding domain"/>
    <property type="match status" value="2"/>
</dbReference>
<dbReference type="PANTHER" id="PTHR48105">
    <property type="entry name" value="THIOREDOXIN REDUCTASE 1-RELATED-RELATED"/>
    <property type="match status" value="1"/>
</dbReference>
<comment type="caution">
    <text evidence="8">The sequence shown here is derived from an EMBL/GenBank/DDBJ whole genome shotgun (WGS) entry which is preliminary data.</text>
</comment>
<dbReference type="AlphaFoldDB" id="A0A3R6YNB1"/>
<name>A0A3R6YNB1_9LACO</name>
<comment type="subunit">
    <text evidence="1 6">Homodimer.</text>
</comment>
<dbReference type="HAMAP" id="MF_01685">
    <property type="entry name" value="FENR2"/>
    <property type="match status" value="1"/>
</dbReference>
<reference evidence="8 9" key="1">
    <citation type="submission" date="2018-07" db="EMBL/GenBank/DDBJ databases">
        <title>Genome sequences of six Lactobacillus spp. isolated from bumble bee guts.</title>
        <authorList>
            <person name="Motta E.V.S."/>
            <person name="Moran N.A."/>
        </authorList>
    </citation>
    <scope>NUCLEOTIDE SEQUENCE [LARGE SCALE GENOMIC DNA]</scope>
    <source>
        <strain evidence="8 9">LV-8.1</strain>
    </source>
</reference>
<dbReference type="RefSeq" id="WP_118911295.1">
    <property type="nucleotide sequence ID" value="NZ_QOCS01000035.1"/>
</dbReference>
<keyword evidence="3 6" id="KW-0274">FAD</keyword>
<dbReference type="PRINTS" id="PR00469">
    <property type="entry name" value="PNDRDTASEII"/>
</dbReference>
<comment type="similarity">
    <text evidence="6">Belongs to the ferredoxin--NADP reductase type 2 family.</text>
</comment>
<feature type="binding site" evidence="6">
    <location>
        <position position="43"/>
    </location>
    <ligand>
        <name>FAD</name>
        <dbReference type="ChEBI" id="CHEBI:57692"/>
    </ligand>
</feature>
<accession>A0A3R6YNB1</accession>
<dbReference type="SUPFAM" id="SSF51905">
    <property type="entry name" value="FAD/NAD(P)-binding domain"/>
    <property type="match status" value="1"/>
</dbReference>
<keyword evidence="5 6" id="KW-0560">Oxidoreductase</keyword>
<dbReference type="EMBL" id="QOCS01000035">
    <property type="protein sequence ID" value="RHW44131.1"/>
    <property type="molecule type" value="Genomic_DNA"/>
</dbReference>
<dbReference type="Proteomes" id="UP000284822">
    <property type="component" value="Unassembled WGS sequence"/>
</dbReference>
<feature type="binding site" evidence="6">
    <location>
        <position position="285"/>
    </location>
    <ligand>
        <name>FAD</name>
        <dbReference type="ChEBI" id="CHEBI:57692"/>
    </ligand>
</feature>
<gene>
    <name evidence="8" type="ORF">DS832_09165</name>
</gene>
<organism evidence="8 9">
    <name type="scientific">Bombilactobacillus bombi</name>
    <dbReference type="NCBI Taxonomy" id="1303590"/>
    <lineage>
        <taxon>Bacteria</taxon>
        <taxon>Bacillati</taxon>
        <taxon>Bacillota</taxon>
        <taxon>Bacilli</taxon>
        <taxon>Lactobacillales</taxon>
        <taxon>Lactobacillaceae</taxon>
        <taxon>Bombilactobacillus</taxon>
    </lineage>
</organism>
<dbReference type="InterPro" id="IPR036188">
    <property type="entry name" value="FAD/NAD-bd_sf"/>
</dbReference>
<feature type="binding site" evidence="6">
    <location>
        <position position="325"/>
    </location>
    <ligand>
        <name>FAD</name>
        <dbReference type="ChEBI" id="CHEBI:57692"/>
    </ligand>
</feature>
<evidence type="ECO:0000313" key="9">
    <source>
        <dbReference type="Proteomes" id="UP000284822"/>
    </source>
</evidence>
<evidence type="ECO:0000313" key="8">
    <source>
        <dbReference type="EMBL" id="RHW44131.1"/>
    </source>
</evidence>
<comment type="caution">
    <text evidence="6">Lacks conserved residue(s) required for the propagation of feature annotation.</text>
</comment>
<dbReference type="EC" id="1.18.1.2" evidence="6"/>
<feature type="binding site" evidence="6">
    <location>
        <position position="122"/>
    </location>
    <ligand>
        <name>FAD</name>
        <dbReference type="ChEBI" id="CHEBI:57692"/>
    </ligand>
</feature>
<sequence length="329" mass="36651">MTKKIFDVAVIGGGPVGIFTAFYAAMRDLQTVLIESMPTLGGQPSNLYAQKKIYDVAGKFGVSGAELTKSLLVNDDHFTYETCLETTVQNFEKLDDCYRIITNQQNDLYARAIIVTIGNGPFKPRKLAFDYDSALEGKQLNYFVKDINEYRDRDVLVAGGGDAAVDWALEIDKVAHTTYLLHRREQFRALESSVRMLNSSKVKLLTPNIITGIQRNLDSEKLTVTYKTVGDKTINQIVVDKLLVNYGMTNDSRLLRQWGLNLQGPFITVNSQMQTNLPQVYGAGDAIIYPGKQRLIALGFAEGPIAVNSAIEELYPQKTHFGHSSSMFN</sequence>
<dbReference type="Pfam" id="PF07992">
    <property type="entry name" value="Pyr_redox_2"/>
    <property type="match status" value="1"/>
</dbReference>
<evidence type="ECO:0000256" key="3">
    <source>
        <dbReference type="ARBA" id="ARBA00022827"/>
    </source>
</evidence>
<protein>
    <recommendedName>
        <fullName evidence="6">Ferredoxin--NADP reductase</fullName>
        <shortName evidence="6">FNR</shortName>
        <shortName evidence="6">Fd-NADP(+) reductase</shortName>
        <ecNumber evidence="6">1.18.1.2</ecNumber>
    </recommendedName>
</protein>
<dbReference type="PRINTS" id="PR00368">
    <property type="entry name" value="FADPNR"/>
</dbReference>
<keyword evidence="2 6" id="KW-0285">Flavoprotein</keyword>
<dbReference type="GO" id="GO:0004324">
    <property type="term" value="F:ferredoxin-NADP+ reductase activity"/>
    <property type="evidence" value="ECO:0007669"/>
    <property type="project" value="UniProtKB-UniRule"/>
</dbReference>
<evidence type="ECO:0000256" key="6">
    <source>
        <dbReference type="HAMAP-Rule" id="MF_01685"/>
    </source>
</evidence>